<accession>A0A367LLN8</accession>
<protein>
    <submittedName>
        <fullName evidence="2">Uncharacterized protein</fullName>
    </submittedName>
</protein>
<gene>
    <name evidence="2" type="ORF">L249_7045</name>
</gene>
<keyword evidence="3" id="KW-1185">Reference proteome</keyword>
<evidence type="ECO:0000313" key="3">
    <source>
        <dbReference type="Proteomes" id="UP000253664"/>
    </source>
</evidence>
<feature type="transmembrane region" description="Helical" evidence="1">
    <location>
        <begin position="54"/>
        <end position="74"/>
    </location>
</feature>
<evidence type="ECO:0000256" key="1">
    <source>
        <dbReference type="SAM" id="Phobius"/>
    </source>
</evidence>
<organism evidence="2 3">
    <name type="scientific">Ophiocordyceps polyrhachis-furcata BCC 54312</name>
    <dbReference type="NCBI Taxonomy" id="1330021"/>
    <lineage>
        <taxon>Eukaryota</taxon>
        <taxon>Fungi</taxon>
        <taxon>Dikarya</taxon>
        <taxon>Ascomycota</taxon>
        <taxon>Pezizomycotina</taxon>
        <taxon>Sordariomycetes</taxon>
        <taxon>Hypocreomycetidae</taxon>
        <taxon>Hypocreales</taxon>
        <taxon>Ophiocordycipitaceae</taxon>
        <taxon>Ophiocordyceps</taxon>
    </lineage>
</organism>
<proteinExistence type="predicted"/>
<keyword evidence="1" id="KW-0472">Membrane</keyword>
<dbReference type="Proteomes" id="UP000253664">
    <property type="component" value="Unassembled WGS sequence"/>
</dbReference>
<name>A0A367LLN8_9HYPO</name>
<dbReference type="EMBL" id="LKCN02000003">
    <property type="protein sequence ID" value="RCI15353.1"/>
    <property type="molecule type" value="Genomic_DNA"/>
</dbReference>
<reference evidence="2 3" key="1">
    <citation type="journal article" date="2015" name="BMC Genomics">
        <title>Insights from the genome of Ophiocordyceps polyrhachis-furcata to pathogenicity and host specificity in insect fungi.</title>
        <authorList>
            <person name="Wichadakul D."/>
            <person name="Kobmoo N."/>
            <person name="Ingsriswang S."/>
            <person name="Tangphatsornruang S."/>
            <person name="Chantasingh D."/>
            <person name="Luangsa-ard J.J."/>
            <person name="Eurwilaichitr L."/>
        </authorList>
    </citation>
    <scope>NUCLEOTIDE SEQUENCE [LARGE SCALE GENOMIC DNA]</scope>
    <source>
        <strain evidence="2 3">BCC 54312</strain>
    </source>
</reference>
<comment type="caution">
    <text evidence="2">The sequence shown here is derived from an EMBL/GenBank/DDBJ whole genome shotgun (WGS) entry which is preliminary data.</text>
</comment>
<keyword evidence="1" id="KW-1133">Transmembrane helix</keyword>
<dbReference type="AlphaFoldDB" id="A0A367LLN8"/>
<feature type="non-terminal residue" evidence="2">
    <location>
        <position position="95"/>
    </location>
</feature>
<sequence>MQNTHAFHIQSIDRRQVRILFRMHRHSSPLGRCAKQCLDSWSREKRERKKKKRFTALLVSLPTATQSGIIHLLFHLPPFSLRHSVTSALSRRNEV</sequence>
<keyword evidence="1" id="KW-0812">Transmembrane</keyword>
<evidence type="ECO:0000313" key="2">
    <source>
        <dbReference type="EMBL" id="RCI15353.1"/>
    </source>
</evidence>